<geneLocation type="mitochondrion" evidence="2"/>
<proteinExistence type="predicted"/>
<feature type="transmembrane region" description="Helical" evidence="1">
    <location>
        <begin position="7"/>
        <end position="37"/>
    </location>
</feature>
<reference evidence="2" key="1">
    <citation type="submission" date="2020-08" db="EMBL/GenBank/DDBJ databases">
        <title>DNAmark Project.</title>
        <authorList>
            <person name="Leerhoei F."/>
        </authorList>
    </citation>
    <scope>NUCLEOTIDE SEQUENCE</scope>
    <source>
        <strain evidence="2">DM581</strain>
    </source>
</reference>
<dbReference type="AlphaFoldDB" id="A0A7L7S5K6"/>
<feature type="transmembrane region" description="Helical" evidence="1">
    <location>
        <begin position="115"/>
        <end position="141"/>
    </location>
</feature>
<feature type="transmembrane region" description="Helical" evidence="1">
    <location>
        <begin position="74"/>
        <end position="95"/>
    </location>
</feature>
<evidence type="ECO:0000256" key="1">
    <source>
        <dbReference type="SAM" id="Phobius"/>
    </source>
</evidence>
<name>A0A7L7S5K6_LINTI</name>
<dbReference type="EMBL" id="MT862426">
    <property type="protein sequence ID" value="QNV12052.1"/>
    <property type="molecule type" value="Genomic_DNA"/>
</dbReference>
<gene>
    <name evidence="2" type="primary">ND6</name>
</gene>
<protein>
    <submittedName>
        <fullName evidence="2">NADH dehydrogenase subunit 6</fullName>
    </submittedName>
</protein>
<keyword evidence="1" id="KW-0472">Membrane</keyword>
<feature type="transmembrane region" description="Helical" evidence="1">
    <location>
        <begin position="43"/>
        <end position="67"/>
    </location>
</feature>
<evidence type="ECO:0000313" key="2">
    <source>
        <dbReference type="EMBL" id="QNV12052.1"/>
    </source>
</evidence>
<keyword evidence="2" id="KW-0496">Mitochondrion</keyword>
<organism evidence="2">
    <name type="scientific">Linyphia triangularis</name>
    <name type="common">Money spider</name>
    <name type="synonym">Araneus triangularis</name>
    <dbReference type="NCBI Taxonomy" id="94031"/>
    <lineage>
        <taxon>Eukaryota</taxon>
        <taxon>Metazoa</taxon>
        <taxon>Ecdysozoa</taxon>
        <taxon>Arthropoda</taxon>
        <taxon>Chelicerata</taxon>
        <taxon>Arachnida</taxon>
        <taxon>Araneae</taxon>
        <taxon>Araneomorphae</taxon>
        <taxon>Entelegynae</taxon>
        <taxon>Araneoidea</taxon>
        <taxon>Linyphiidae</taxon>
        <taxon>Linyphiinae</taxon>
        <taxon>Linyphia</taxon>
    </lineage>
</organism>
<sequence length="144" mass="16531">MKISLMLGLIFILSNQPMLMIGILMMLVCVYSLFIYYSVSSFWFGYILILVLLSGVLVIFSYVVSLIPNESFEVLSLMLLLVSFIYLFFLDFFYAMVEDLSFSSLLIWESLLSGYLMYLVMFLLGIMVMVVYVSTPFAGALRVF</sequence>
<keyword evidence="1" id="KW-0812">Transmembrane</keyword>
<keyword evidence="1" id="KW-1133">Transmembrane helix</keyword>
<accession>A0A7L7S5K6</accession>